<organism evidence="6 7">
    <name type="scientific">Candidatus Allocopromorpha excrementipullorum</name>
    <dbReference type="NCBI Taxonomy" id="2840743"/>
    <lineage>
        <taxon>Bacteria</taxon>
        <taxon>Bacillati</taxon>
        <taxon>Bacillota</taxon>
        <taxon>Clostridia</taxon>
        <taxon>Eubacteriales</taxon>
        <taxon>Eubacteriaceae</taxon>
        <taxon>Eubacteriaceae incertae sedis</taxon>
        <taxon>Candidatus Allocopromorpha</taxon>
    </lineage>
</organism>
<reference evidence="6" key="2">
    <citation type="journal article" date="2021" name="PeerJ">
        <title>Extensive microbial diversity within the chicken gut microbiome revealed by metagenomics and culture.</title>
        <authorList>
            <person name="Gilroy R."/>
            <person name="Ravi A."/>
            <person name="Getino M."/>
            <person name="Pursley I."/>
            <person name="Horton D.L."/>
            <person name="Alikhan N.F."/>
            <person name="Baker D."/>
            <person name="Gharbi K."/>
            <person name="Hall N."/>
            <person name="Watson M."/>
            <person name="Adriaenssens E.M."/>
            <person name="Foster-Nyarko E."/>
            <person name="Jarju S."/>
            <person name="Secka A."/>
            <person name="Antonio M."/>
            <person name="Oren A."/>
            <person name="Chaudhuri R.R."/>
            <person name="La Ragione R."/>
            <person name="Hildebrand F."/>
            <person name="Pallen M.J."/>
        </authorList>
    </citation>
    <scope>NUCLEOTIDE SEQUENCE</scope>
    <source>
        <strain evidence="6">ChiSjej4B22-8349</strain>
    </source>
</reference>
<evidence type="ECO:0000313" key="7">
    <source>
        <dbReference type="Proteomes" id="UP000824130"/>
    </source>
</evidence>
<dbReference type="Proteomes" id="UP000824130">
    <property type="component" value="Unassembled WGS sequence"/>
</dbReference>
<accession>A0A9D1N4T5</accession>
<evidence type="ECO:0000256" key="1">
    <source>
        <dbReference type="ARBA" id="ARBA00010638"/>
    </source>
</evidence>
<dbReference type="NCBIfam" id="TIGR02727">
    <property type="entry name" value="MTHFS_bact"/>
    <property type="match status" value="1"/>
</dbReference>
<dbReference type="GO" id="GO:0046872">
    <property type="term" value="F:metal ion binding"/>
    <property type="evidence" value="ECO:0007669"/>
    <property type="project" value="UniProtKB-KW"/>
</dbReference>
<dbReference type="InterPro" id="IPR024185">
    <property type="entry name" value="FTHF_cligase-like_sf"/>
</dbReference>
<proteinExistence type="inferred from homology"/>
<comment type="cofactor">
    <cofactor evidence="5">
        <name>Mg(2+)</name>
        <dbReference type="ChEBI" id="CHEBI:18420"/>
    </cofactor>
</comment>
<dbReference type="GO" id="GO:0030272">
    <property type="term" value="F:5-formyltetrahydrofolate cyclo-ligase activity"/>
    <property type="evidence" value="ECO:0007669"/>
    <property type="project" value="UniProtKB-EC"/>
</dbReference>
<comment type="similarity">
    <text evidence="1 5">Belongs to the 5-formyltetrahydrofolate cyclo-ligase family.</text>
</comment>
<keyword evidence="2 4" id="KW-0547">Nucleotide-binding</keyword>
<name>A0A9D1N4T5_9FIRM</name>
<comment type="catalytic activity">
    <reaction evidence="5">
        <text>(6S)-5-formyl-5,6,7,8-tetrahydrofolate + ATP = (6R)-5,10-methenyltetrahydrofolate + ADP + phosphate</text>
        <dbReference type="Rhea" id="RHEA:10488"/>
        <dbReference type="ChEBI" id="CHEBI:30616"/>
        <dbReference type="ChEBI" id="CHEBI:43474"/>
        <dbReference type="ChEBI" id="CHEBI:57455"/>
        <dbReference type="ChEBI" id="CHEBI:57457"/>
        <dbReference type="ChEBI" id="CHEBI:456216"/>
        <dbReference type="EC" id="6.3.3.2"/>
    </reaction>
</comment>
<dbReference type="PANTHER" id="PTHR23407">
    <property type="entry name" value="ATPASE INHIBITOR/5-FORMYLTETRAHYDROFOLATE CYCLO-LIGASE"/>
    <property type="match status" value="1"/>
</dbReference>
<comment type="caution">
    <text evidence="6">The sequence shown here is derived from an EMBL/GenBank/DDBJ whole genome shotgun (WGS) entry which is preliminary data.</text>
</comment>
<dbReference type="PIRSF" id="PIRSF006806">
    <property type="entry name" value="FTHF_cligase"/>
    <property type="match status" value="1"/>
</dbReference>
<dbReference type="InterPro" id="IPR002698">
    <property type="entry name" value="FTHF_cligase"/>
</dbReference>
<evidence type="ECO:0000256" key="5">
    <source>
        <dbReference type="RuleBase" id="RU361279"/>
    </source>
</evidence>
<evidence type="ECO:0000256" key="2">
    <source>
        <dbReference type="ARBA" id="ARBA00022741"/>
    </source>
</evidence>
<feature type="binding site" evidence="4">
    <location>
        <begin position="137"/>
        <end position="145"/>
    </location>
    <ligand>
        <name>ATP</name>
        <dbReference type="ChEBI" id="CHEBI:30616"/>
    </ligand>
</feature>
<dbReference type="PANTHER" id="PTHR23407:SF1">
    <property type="entry name" value="5-FORMYLTETRAHYDROFOLATE CYCLO-LIGASE"/>
    <property type="match status" value="1"/>
</dbReference>
<dbReference type="AlphaFoldDB" id="A0A9D1N4T5"/>
<evidence type="ECO:0000313" key="6">
    <source>
        <dbReference type="EMBL" id="HIU95162.1"/>
    </source>
</evidence>
<reference evidence="6" key="1">
    <citation type="submission" date="2020-10" db="EMBL/GenBank/DDBJ databases">
        <authorList>
            <person name="Gilroy R."/>
        </authorList>
    </citation>
    <scope>NUCLEOTIDE SEQUENCE</scope>
    <source>
        <strain evidence="6">ChiSjej4B22-8349</strain>
    </source>
</reference>
<sequence>MDMKSKKEMRKEMLKARDCLTQEEVRRCSERICAVIAETEAYEKAENICLYMPVRNEVEVTLMEKQARKDGKTLWIPKVEGEILTFYRWDEDMEMTTGSFGIREPGGSAAQPLTALTEQTPVLVIMPGTVFSERRDRIGYGGGYYDRFLTGRKNDRTIAVCYDFQIVKELPAEVHDVRPDMIVSEKRMIK</sequence>
<keyword evidence="6" id="KW-0436">Ligase</keyword>
<evidence type="ECO:0000256" key="4">
    <source>
        <dbReference type="PIRSR" id="PIRSR006806-1"/>
    </source>
</evidence>
<dbReference type="GO" id="GO:0005524">
    <property type="term" value="F:ATP binding"/>
    <property type="evidence" value="ECO:0007669"/>
    <property type="project" value="UniProtKB-KW"/>
</dbReference>
<dbReference type="GO" id="GO:0009396">
    <property type="term" value="P:folic acid-containing compound biosynthetic process"/>
    <property type="evidence" value="ECO:0007669"/>
    <property type="project" value="TreeGrafter"/>
</dbReference>
<keyword evidence="5" id="KW-0460">Magnesium</keyword>
<dbReference type="InterPro" id="IPR037171">
    <property type="entry name" value="NagB/RpiA_transferase-like"/>
</dbReference>
<evidence type="ECO:0000256" key="3">
    <source>
        <dbReference type="ARBA" id="ARBA00022840"/>
    </source>
</evidence>
<feature type="binding site" evidence="4">
    <location>
        <begin position="6"/>
        <end position="10"/>
    </location>
    <ligand>
        <name>ATP</name>
        <dbReference type="ChEBI" id="CHEBI:30616"/>
    </ligand>
</feature>
<dbReference type="SUPFAM" id="SSF100950">
    <property type="entry name" value="NagB/RpiA/CoA transferase-like"/>
    <property type="match status" value="1"/>
</dbReference>
<dbReference type="GO" id="GO:0035999">
    <property type="term" value="P:tetrahydrofolate interconversion"/>
    <property type="evidence" value="ECO:0007669"/>
    <property type="project" value="TreeGrafter"/>
</dbReference>
<dbReference type="EC" id="6.3.3.2" evidence="5"/>
<protein>
    <recommendedName>
        <fullName evidence="5">5-formyltetrahydrofolate cyclo-ligase</fullName>
        <ecNumber evidence="5">6.3.3.2</ecNumber>
    </recommendedName>
</protein>
<gene>
    <name evidence="6" type="ORF">IAD25_00430</name>
</gene>
<dbReference type="Pfam" id="PF01812">
    <property type="entry name" value="5-FTHF_cyc-lig"/>
    <property type="match status" value="1"/>
</dbReference>
<keyword evidence="5" id="KW-0479">Metal-binding</keyword>
<feature type="binding site" evidence="4">
    <location>
        <position position="57"/>
    </location>
    <ligand>
        <name>substrate</name>
    </ligand>
</feature>
<feature type="binding site" evidence="4">
    <location>
        <position position="52"/>
    </location>
    <ligand>
        <name>substrate</name>
    </ligand>
</feature>
<dbReference type="EMBL" id="DVOB01000009">
    <property type="protein sequence ID" value="HIU95162.1"/>
    <property type="molecule type" value="Genomic_DNA"/>
</dbReference>
<keyword evidence="3 4" id="KW-0067">ATP-binding</keyword>
<dbReference type="Gene3D" id="3.40.50.10420">
    <property type="entry name" value="NagB/RpiA/CoA transferase-like"/>
    <property type="match status" value="1"/>
</dbReference>